<dbReference type="EMBL" id="UOFO01000032">
    <property type="protein sequence ID" value="VAW84017.1"/>
    <property type="molecule type" value="Genomic_DNA"/>
</dbReference>
<name>A0A3B0Z975_9ZZZZ</name>
<dbReference type="PANTHER" id="PTHR38774:SF1">
    <property type="entry name" value="CYTOPLASMIC PROTEIN"/>
    <property type="match status" value="1"/>
</dbReference>
<dbReference type="InterPro" id="IPR009659">
    <property type="entry name" value="DUF1249"/>
</dbReference>
<evidence type="ECO:0008006" key="2">
    <source>
        <dbReference type="Google" id="ProtNLM"/>
    </source>
</evidence>
<gene>
    <name evidence="1" type="ORF">MNBD_GAMMA16-214</name>
</gene>
<protein>
    <recommendedName>
        <fullName evidence="2">Cytoplasmic protein</fullName>
    </recommendedName>
</protein>
<dbReference type="AlphaFoldDB" id="A0A3B0Z975"/>
<organism evidence="1">
    <name type="scientific">hydrothermal vent metagenome</name>
    <dbReference type="NCBI Taxonomy" id="652676"/>
    <lineage>
        <taxon>unclassified sequences</taxon>
        <taxon>metagenomes</taxon>
        <taxon>ecological metagenomes</taxon>
    </lineage>
</organism>
<sequence>MKHSVRRVIELYESNYTRLLIIIPSLDMTETDVDLTVPGMAGLVVRVLEHCKYTSIVELSNTYNNDARFGMNMTMTLRVYYDAQVAEVTSYQGCRRLRSRYNYPNESMFMPKEKLQVNQFLAEWLEHCLLVSYEQNCLTVSSRS</sequence>
<evidence type="ECO:0000313" key="1">
    <source>
        <dbReference type="EMBL" id="VAW84017.1"/>
    </source>
</evidence>
<dbReference type="Pfam" id="PF06853">
    <property type="entry name" value="DUF1249"/>
    <property type="match status" value="1"/>
</dbReference>
<dbReference type="PANTHER" id="PTHR38774">
    <property type="entry name" value="CYTOPLASMIC PROTEIN-RELATED"/>
    <property type="match status" value="1"/>
</dbReference>
<accession>A0A3B0Z975</accession>
<reference evidence="1" key="1">
    <citation type="submission" date="2018-06" db="EMBL/GenBank/DDBJ databases">
        <authorList>
            <person name="Zhirakovskaya E."/>
        </authorList>
    </citation>
    <scope>NUCLEOTIDE SEQUENCE</scope>
</reference>
<proteinExistence type="predicted"/>